<feature type="transmembrane region" description="Helical" evidence="9">
    <location>
        <begin position="401"/>
        <end position="423"/>
    </location>
</feature>
<keyword evidence="4" id="KW-1003">Cell membrane</keyword>
<evidence type="ECO:0000256" key="4">
    <source>
        <dbReference type="ARBA" id="ARBA00022475"/>
    </source>
</evidence>
<evidence type="ECO:0000256" key="3">
    <source>
        <dbReference type="ARBA" id="ARBA00022448"/>
    </source>
</evidence>
<evidence type="ECO:0000256" key="7">
    <source>
        <dbReference type="ARBA" id="ARBA00022989"/>
    </source>
</evidence>
<dbReference type="PANTHER" id="PTHR30330:SF1">
    <property type="entry name" value="AMINO-ACID CARRIER PROTEIN ALST"/>
    <property type="match status" value="1"/>
</dbReference>
<evidence type="ECO:0000256" key="2">
    <source>
        <dbReference type="ARBA" id="ARBA00009261"/>
    </source>
</evidence>
<feature type="transmembrane region" description="Helical" evidence="9">
    <location>
        <begin position="358"/>
        <end position="380"/>
    </location>
</feature>
<keyword evidence="5 9" id="KW-0812">Transmembrane</keyword>
<feature type="transmembrane region" description="Helical" evidence="9">
    <location>
        <begin position="315"/>
        <end position="338"/>
    </location>
</feature>
<dbReference type="Proteomes" id="UP000036426">
    <property type="component" value="Unassembled WGS sequence"/>
</dbReference>
<dbReference type="PANTHER" id="PTHR30330">
    <property type="entry name" value="AGSS FAMILY TRANSPORTER, SODIUM-ALANINE"/>
    <property type="match status" value="1"/>
</dbReference>
<keyword evidence="6 9" id="KW-0769">Symport</keyword>
<keyword evidence="8 9" id="KW-0472">Membrane</keyword>
<dbReference type="NCBIfam" id="TIGR00835">
    <property type="entry name" value="agcS"/>
    <property type="match status" value="1"/>
</dbReference>
<protein>
    <submittedName>
        <fullName evidence="11">Sodium:alanine symporter</fullName>
    </submittedName>
</protein>
<feature type="transmembrane region" description="Helical" evidence="9">
    <location>
        <begin position="223"/>
        <end position="241"/>
    </location>
</feature>
<keyword evidence="3 9" id="KW-0813">Transport</keyword>
<dbReference type="InterPro" id="IPR001463">
    <property type="entry name" value="Na/Ala_symport"/>
</dbReference>
<feature type="transmembrane region" description="Helical" evidence="9">
    <location>
        <begin position="194"/>
        <end position="211"/>
    </location>
</feature>
<evidence type="ECO:0000256" key="10">
    <source>
        <dbReference type="SAM" id="MobiDB-lite"/>
    </source>
</evidence>
<feature type="transmembrane region" description="Helical" evidence="9">
    <location>
        <begin position="429"/>
        <end position="452"/>
    </location>
</feature>
<dbReference type="PATRIC" id="fig|754436.4.peg.2626"/>
<dbReference type="Pfam" id="PF01235">
    <property type="entry name" value="Na_Ala_symp"/>
    <property type="match status" value="1"/>
</dbReference>
<keyword evidence="7 9" id="KW-1133">Transmembrane helix</keyword>
<comment type="caution">
    <text evidence="11">The sequence shown here is derived from an EMBL/GenBank/DDBJ whole genome shotgun (WGS) entry which is preliminary data.</text>
</comment>
<comment type="subcellular location">
    <subcellularLocation>
        <location evidence="9">Cell inner membrane</location>
        <topology evidence="9">Multi-pass membrane protein</topology>
    </subcellularLocation>
    <subcellularLocation>
        <location evidence="1">Cell membrane</location>
        <topology evidence="1">Multi-pass membrane protein</topology>
    </subcellularLocation>
</comment>
<organism evidence="11 12">
    <name type="scientific">Photobacterium aphoticum</name>
    <dbReference type="NCBI Taxonomy" id="754436"/>
    <lineage>
        <taxon>Bacteria</taxon>
        <taxon>Pseudomonadati</taxon>
        <taxon>Pseudomonadota</taxon>
        <taxon>Gammaproteobacteria</taxon>
        <taxon>Vibrionales</taxon>
        <taxon>Vibrionaceae</taxon>
        <taxon>Photobacterium</taxon>
    </lineage>
</organism>
<evidence type="ECO:0000256" key="6">
    <source>
        <dbReference type="ARBA" id="ARBA00022847"/>
    </source>
</evidence>
<proteinExistence type="inferred from homology"/>
<dbReference type="PROSITE" id="PS00873">
    <property type="entry name" value="NA_ALANINE_SYMP"/>
    <property type="match status" value="1"/>
</dbReference>
<dbReference type="GO" id="GO:0005283">
    <property type="term" value="F:amino acid:sodium symporter activity"/>
    <property type="evidence" value="ECO:0007669"/>
    <property type="project" value="InterPro"/>
</dbReference>
<dbReference type="OrthoDB" id="9806926at2"/>
<dbReference type="Gene3D" id="1.20.1740.10">
    <property type="entry name" value="Amino acid/polyamine transporter I"/>
    <property type="match status" value="1"/>
</dbReference>
<dbReference type="GO" id="GO:0005886">
    <property type="term" value="C:plasma membrane"/>
    <property type="evidence" value="ECO:0007669"/>
    <property type="project" value="UniProtKB-SubCell"/>
</dbReference>
<dbReference type="EMBL" id="LDOV01000022">
    <property type="protein sequence ID" value="KLV00449.1"/>
    <property type="molecule type" value="Genomic_DNA"/>
</dbReference>
<name>A0A0J1GLW0_9GAMM</name>
<evidence type="ECO:0000256" key="8">
    <source>
        <dbReference type="ARBA" id="ARBA00023136"/>
    </source>
</evidence>
<sequence>MSVSNETWLTALNDGLSTVIGAINGLLWGQLLVYLLVAVGVYFTLRLGFIQIRQFKHAIDVLKSGRDVDNGLSSYEVFCTSMAARVGTGNMAGVAVALAAGGPGAIFWMWLIALFGMATAFIESTLAQIYKTKDVDGQYRGGPAYYMEKGLGQRWMGSLFSVFLIIAFGLVFNAVQANTITDALSHSFGFDETIMGVVIVAFSAFFIMGGLRKVASASARIVPVMAIGYLAIALLIVVMNITELPAVLALIVKSAFGWQEAAAGGVAYTIAQAMQSGIARGLFSNEAGMGSAANVAASATPNPNHPASQGFVQMLGVFVDTIVICTASAAMIMLSGVMDQPDAATGISLLQQALTSELGGWTTYFMAAAIILFCFSSIIANYSYAETNVMFLNGNTKKGLLAFRLCVLGMVMFGSVASLPVVWNLADASMGMMALINIVALALLSGLAIRVIKDYETQLKQGQTPEFDRSKFPELEELDGAWHPEDNVEPATFNK</sequence>
<feature type="region of interest" description="Disordered" evidence="10">
    <location>
        <begin position="464"/>
        <end position="495"/>
    </location>
</feature>
<evidence type="ECO:0000256" key="1">
    <source>
        <dbReference type="ARBA" id="ARBA00004651"/>
    </source>
</evidence>
<comment type="similarity">
    <text evidence="2 9">Belongs to the alanine or glycine:cation symporter (AGCS) (TC 2.A.25) family.</text>
</comment>
<reference evidence="11 12" key="1">
    <citation type="submission" date="2015-05" db="EMBL/GenBank/DDBJ databases">
        <title>Photobacterium galathea sp. nov.</title>
        <authorList>
            <person name="Machado H."/>
            <person name="Gram L."/>
        </authorList>
    </citation>
    <scope>NUCLEOTIDE SEQUENCE [LARGE SCALE GENOMIC DNA]</scope>
    <source>
        <strain evidence="11 12">DSM 25995</strain>
    </source>
</reference>
<evidence type="ECO:0000256" key="9">
    <source>
        <dbReference type="RuleBase" id="RU363064"/>
    </source>
</evidence>
<accession>A0A0J1GLW0</accession>
<dbReference type="FunFam" id="1.20.1740.10:FF:000004">
    <property type="entry name" value="Sodium:alanine symporter family protein"/>
    <property type="match status" value="1"/>
</dbReference>
<evidence type="ECO:0000313" key="12">
    <source>
        <dbReference type="Proteomes" id="UP000036426"/>
    </source>
</evidence>
<dbReference type="AlphaFoldDB" id="A0A0J1GLW0"/>
<evidence type="ECO:0000313" key="11">
    <source>
        <dbReference type="EMBL" id="KLV00449.1"/>
    </source>
</evidence>
<feature type="transmembrane region" description="Helical" evidence="9">
    <location>
        <begin position="20"/>
        <end position="45"/>
    </location>
</feature>
<dbReference type="RefSeq" id="WP_047874715.1">
    <property type="nucleotide sequence ID" value="NZ_BMYC01000004.1"/>
</dbReference>
<gene>
    <name evidence="11" type="ORF">ABT58_12360</name>
</gene>
<keyword evidence="12" id="KW-1185">Reference proteome</keyword>
<evidence type="ECO:0000256" key="5">
    <source>
        <dbReference type="ARBA" id="ARBA00022692"/>
    </source>
</evidence>
<keyword evidence="9" id="KW-0997">Cell inner membrane</keyword>
<feature type="transmembrane region" description="Helical" evidence="9">
    <location>
        <begin position="155"/>
        <end position="174"/>
    </location>
</feature>
<feature type="compositionally biased region" description="Basic and acidic residues" evidence="10">
    <location>
        <begin position="466"/>
        <end position="486"/>
    </location>
</feature>
<dbReference type="PRINTS" id="PR00175">
    <property type="entry name" value="NAALASMPORT"/>
</dbReference>